<evidence type="ECO:0000313" key="1">
    <source>
        <dbReference type="EMBL" id="KAG9247301.1"/>
    </source>
</evidence>
<sequence length="245" mass="27038">MDATSDDSFLTVRLRNALINEYTKSGSSLYSKAGCAFRSNARGHCVHALQAYFSPSCAFTSRAILHSRQTIISNEIRLLESLKVLACQPIPSDLMTKVHNEQNYNIYGRFNTNTLAAHATTAISATSNADPDKITEVLRNSLLAASEDCTIDGLGTAEDTVHSCWLCIRMTYPTAAWVVPRWHQDGHMFPAAVPSRKCLIPDTPSRFSDQGFESWFLAPLSRKRSTDEAGRVSANTACFGRNHAF</sequence>
<keyword evidence="2" id="KW-1185">Reference proteome</keyword>
<dbReference type="AlphaFoldDB" id="A0A9P7Z8H6"/>
<dbReference type="OrthoDB" id="10261951at2759"/>
<dbReference type="EMBL" id="MU253776">
    <property type="protein sequence ID" value="KAG9247301.1"/>
    <property type="molecule type" value="Genomic_DNA"/>
</dbReference>
<proteinExistence type="predicted"/>
<protein>
    <submittedName>
        <fullName evidence="1">Uncharacterized protein</fullName>
    </submittedName>
</protein>
<name>A0A9P7Z8H6_9HELO</name>
<accession>A0A9P7Z8H6</accession>
<comment type="caution">
    <text evidence="1">The sequence shown here is derived from an EMBL/GenBank/DDBJ whole genome shotgun (WGS) entry which is preliminary data.</text>
</comment>
<gene>
    <name evidence="1" type="ORF">BJ878DRAFT_477523</name>
</gene>
<reference evidence="1" key="1">
    <citation type="journal article" date="2021" name="IMA Fungus">
        <title>Genomic characterization of three marine fungi, including Emericellopsis atlantica sp. nov. with signatures of a generalist lifestyle and marine biomass degradation.</title>
        <authorList>
            <person name="Hagestad O.C."/>
            <person name="Hou L."/>
            <person name="Andersen J.H."/>
            <person name="Hansen E.H."/>
            <person name="Altermark B."/>
            <person name="Li C."/>
            <person name="Kuhnert E."/>
            <person name="Cox R.J."/>
            <person name="Crous P.W."/>
            <person name="Spatafora J.W."/>
            <person name="Lail K."/>
            <person name="Amirebrahimi M."/>
            <person name="Lipzen A."/>
            <person name="Pangilinan J."/>
            <person name="Andreopoulos W."/>
            <person name="Hayes R.D."/>
            <person name="Ng V."/>
            <person name="Grigoriev I.V."/>
            <person name="Jackson S.A."/>
            <person name="Sutton T.D.S."/>
            <person name="Dobson A.D.W."/>
            <person name="Rama T."/>
        </authorList>
    </citation>
    <scope>NUCLEOTIDE SEQUENCE</scope>
    <source>
        <strain evidence="1">TRa3180A</strain>
    </source>
</reference>
<evidence type="ECO:0000313" key="2">
    <source>
        <dbReference type="Proteomes" id="UP000887226"/>
    </source>
</evidence>
<dbReference type="Proteomes" id="UP000887226">
    <property type="component" value="Unassembled WGS sequence"/>
</dbReference>
<organism evidence="1 2">
    <name type="scientific">Calycina marina</name>
    <dbReference type="NCBI Taxonomy" id="1763456"/>
    <lineage>
        <taxon>Eukaryota</taxon>
        <taxon>Fungi</taxon>
        <taxon>Dikarya</taxon>
        <taxon>Ascomycota</taxon>
        <taxon>Pezizomycotina</taxon>
        <taxon>Leotiomycetes</taxon>
        <taxon>Helotiales</taxon>
        <taxon>Pezizellaceae</taxon>
        <taxon>Calycina</taxon>
    </lineage>
</organism>